<sequence>MVAEQQAPDVPLDGCLNLGGPHMHPLACGAQLCGRRDRDRGRKPPRVYLLRGLRPLRAGQGNHGAGLRRVRVWDADDPPAHPPALPWVHLQRLLDVLRFRLRHHPTAVVCFPRAGDPEPGGHLRGRVTARQEDAKDAQPRHRRHSRALMLLASSPPTLSPSQISPPCPPPARPPKSPVSHSFIRLLRTSRQRRRQRRQRHSCGAQLRRPPPHPQLRGPGCM</sequence>
<evidence type="ECO:0000256" key="1">
    <source>
        <dbReference type="SAM" id="MobiDB-lite"/>
    </source>
</evidence>
<reference evidence="2" key="1">
    <citation type="submission" date="2014-05" db="EMBL/GenBank/DDBJ databases">
        <title>The transcriptome of the halophilic microalga Tetraselmis sp. GSL018 isolated from the Great Salt Lake, Utah.</title>
        <authorList>
            <person name="Jinkerson R.E."/>
            <person name="D'Adamo S."/>
            <person name="Posewitz M.C."/>
        </authorList>
    </citation>
    <scope>NUCLEOTIDE SEQUENCE</scope>
    <source>
        <strain evidence="2">GSL018</strain>
    </source>
</reference>
<feature type="compositionally biased region" description="Low complexity" evidence="1">
    <location>
        <begin position="148"/>
        <end position="162"/>
    </location>
</feature>
<feature type="compositionally biased region" description="Basic residues" evidence="1">
    <location>
        <begin position="187"/>
        <end position="200"/>
    </location>
</feature>
<feature type="region of interest" description="Disordered" evidence="1">
    <location>
        <begin position="117"/>
        <end position="221"/>
    </location>
</feature>
<evidence type="ECO:0000313" key="2">
    <source>
        <dbReference type="EMBL" id="JAC79060.1"/>
    </source>
</evidence>
<name>A0A061S857_9CHLO</name>
<organism evidence="2">
    <name type="scientific">Tetraselmis sp. GSL018</name>
    <dbReference type="NCBI Taxonomy" id="582737"/>
    <lineage>
        <taxon>Eukaryota</taxon>
        <taxon>Viridiplantae</taxon>
        <taxon>Chlorophyta</taxon>
        <taxon>core chlorophytes</taxon>
        <taxon>Chlorodendrophyceae</taxon>
        <taxon>Chlorodendrales</taxon>
        <taxon>Chlorodendraceae</taxon>
        <taxon>Tetraselmis</taxon>
    </lineage>
</organism>
<feature type="compositionally biased region" description="Pro residues" evidence="1">
    <location>
        <begin position="163"/>
        <end position="176"/>
    </location>
</feature>
<gene>
    <name evidence="2" type="ORF">TSPGSL018_13643</name>
</gene>
<proteinExistence type="predicted"/>
<dbReference type="EMBL" id="GBEZ01006327">
    <property type="protein sequence ID" value="JAC79060.1"/>
    <property type="molecule type" value="Transcribed_RNA"/>
</dbReference>
<accession>A0A061S857</accession>
<feature type="compositionally biased region" description="Basic and acidic residues" evidence="1">
    <location>
        <begin position="129"/>
        <end position="139"/>
    </location>
</feature>
<protein>
    <submittedName>
        <fullName evidence="2">Uncharacterized protein</fullName>
    </submittedName>
</protein>
<dbReference type="AlphaFoldDB" id="A0A061S857"/>